<sequence length="2125" mass="230207">MALFRRLFYRKPPDRLLEIADRVYVFDCCFSTETMDQYRYKNYLDSIILQLREQFADSSLMVLNFRDEGKSLISGIFSKYNITAKDYPCKYLGCPLLPLDIILHFLRLSERWLMLEGQQNILLMHCEKDGWPVLAFMLAGLLLYRKQYNGEQRTLDMVYKQAPKELLQMLTTLNPQPSHLRYLGYICRMDDDIGWPTQPIPFTLDCVILREIPNFDGVGGCRPIVRVYGQDIPTTDKSHGVFSPPSKAKKHIRRYRQADNAPAKLNVGSCVQGDVVLECLHVDDGRGNERLMFRVMFNTFFIQSHILMLNFEDIDVPWDADHQFTKNFKAEVLFSEFDAESDTSTEVAPDYDYDDDMDVASADEFFEAEELFSNADSQEGNKDADTLSIASTDYTSTPSAERWKNSPFSDFELNIGIDGSRDNKADNLGLLLETVNDGKTCTSTEANTMLNNETAVVKSTLAATIDGDADSGISSSSTYKEDGLFEKGSSKQDIRMGSNQDLGQIDNVLVKEVIILETNSPNDIQMIKEVIISEVTTPKQVVDGNMMETELDETVHDSESIALAEAEDTKQLNIFCKQDEGHSVRDEYAAHGNGIVIEQEESSNEEKLTIRDTNSEVTEPTDENNGLELPLSGIPHVHCSSTSSGLSFAKENIDQLHACSSNGTAEQRAGIDSRSHSSNISCVNILPEESSLTINHASTSMNANTDTTDSSRLVLKKKPFQPLLTSSLFAPSSPRRNLLRAASTDLSFFPPSQTESKQNSVTSTSGRDDPATSSVLPPSQRYTTLGSSSKISLVHPPLRPIRTVSSLPSLSFDAYIEMSMYSSRSPKHQEHAKPPSIPPHRYLHPPMTEENDLHSGSLTLPASNKYAPQPPYPPPLPPQHDSCTQSCSSTLISEHEQIRADGSCSFSPGCRQTVLNLSDSSVTSPSKSSIAATECPLGASDFVDEKVTCRPNIVTGMDFPITNEDTNSLLHMLTCSSPPKTLQHGEPLPPPPPLPPVPPPSQLPLPTICSDSGSVPLVYSNPSSDCPYKEPAMLPEHKSAVPSTSLEGHEASEVRLLQSDITVELSSSEHSEYTVQHVFGSSEDTISNISSSIPAAPPYPTFHIVTDNSSGSISAEQVICEQPLDQTTLSIHLRPFKVEISQNEIINRVLASITDDKEHGGITIPPSPQKLPQPREHMKPPSPPRPPPCHATLVPSLCLSSNPPSPRERYENPPSASPPPFPRESFVALPPPPAPLPNHPSLPGKHINPSPPPPPPPRENEALCPLVLLSPTRHVIPPPPTLHHIAIQPTLSEDIVIVSPSHSTAVNIIPLPPPPPRMNEILPQPLVGGQSTLPASLLEVTKEIPPPPILPPEGQRGSPLSTLCGGIVNIPLPPPPLPGGHGEVPLSTPPRGCGAIPPPPPFTKGLGGITLPIGFHSGDLSFLQPTRKSESPSCLPPPPPPPPLSSNGHIGDPPPPPPPPPPMSVFVEAPIPLPPQTGCRGAPPPPPPPGGHVGPPPPPPPLGGYAEALMQPPPPGGCVGDPPPPPPPGGYAGAPPPPPPPGGYIGAPPPPPPYGGIGGAPPPPPPFGGLGGTPPPPPPAGFRGGAPAPPPPGGHGGLPPPPRGHGGVGGPPPPPGAPSPPMPPGMPGGPPPPPGGRGMPTPPSGRGHGLARSLGPTLQSAVRRSSLKPLHWVKVTRAMQGSLWAELQKQVDANSRAEFDVNELESLFTIAPKTKAGSKSEGRGKSLGTKSDKVQLIDLRRANNTEIMLTKIKMPLPDMMSAALALDDSVLDADQIENLIKFCPTKEEMELLKNYSGDKEALGKCEHFFLELMKVPRVESKLKIFAFKIQFQSQIRDVRKNLQTVSSACEELRSSEKLKVIMKNILLIGNTLNQGTPRGQAVGFRLDSLLKLIETRATSGRMTLMHFLCKSLAEKSPEVMDFHEDLVNLEASSKLQLKALAEEQLAVVKGLEKVEQELTASESDGPVSDVFRKTLKEFIDCSSADVRSLSSFYSEVGKSADALALYFGEDPAKFPFEQGNIHANRSMEMVYLRCERIFFMDGNGFLPFLTASMEMVFIPFTMGCYNSSDLCGVVWKAHDENLKQIEAEKKKAQKEAEKEANQDKTPVKSKNGNADKSPRSPSTFK</sequence>
<feature type="compositionally biased region" description="Pro residues" evidence="4">
    <location>
        <begin position="1610"/>
        <end position="1643"/>
    </location>
</feature>
<dbReference type="Proteomes" id="UP000604825">
    <property type="component" value="Unassembled WGS sequence"/>
</dbReference>
<protein>
    <recommendedName>
        <fullName evidence="3">Formin-like protein</fullName>
    </recommendedName>
</protein>
<organism evidence="7 8">
    <name type="scientific">Miscanthus lutarioriparius</name>
    <dbReference type="NCBI Taxonomy" id="422564"/>
    <lineage>
        <taxon>Eukaryota</taxon>
        <taxon>Viridiplantae</taxon>
        <taxon>Streptophyta</taxon>
        <taxon>Embryophyta</taxon>
        <taxon>Tracheophyta</taxon>
        <taxon>Spermatophyta</taxon>
        <taxon>Magnoliopsida</taxon>
        <taxon>Liliopsida</taxon>
        <taxon>Poales</taxon>
        <taxon>Poaceae</taxon>
        <taxon>PACMAD clade</taxon>
        <taxon>Panicoideae</taxon>
        <taxon>Andropogonodae</taxon>
        <taxon>Andropogoneae</taxon>
        <taxon>Saccharinae</taxon>
        <taxon>Miscanthus</taxon>
    </lineage>
</organism>
<proteinExistence type="inferred from homology"/>
<dbReference type="InterPro" id="IPR015425">
    <property type="entry name" value="FH2_Formin"/>
</dbReference>
<feature type="domain" description="FH2" evidence="6">
    <location>
        <begin position="1657"/>
        <end position="2056"/>
    </location>
</feature>
<feature type="compositionally biased region" description="Pro residues" evidence="4">
    <location>
        <begin position="1434"/>
        <end position="1444"/>
    </location>
</feature>
<feature type="compositionally biased region" description="Pro residues" evidence="4">
    <location>
        <begin position="1229"/>
        <end position="1240"/>
    </location>
</feature>
<evidence type="ECO:0000259" key="6">
    <source>
        <dbReference type="PROSITE" id="PS51444"/>
    </source>
</evidence>
<feature type="compositionally biased region" description="Pro residues" evidence="4">
    <location>
        <begin position="1587"/>
        <end position="1603"/>
    </location>
</feature>
<evidence type="ECO:0000313" key="8">
    <source>
        <dbReference type="Proteomes" id="UP000604825"/>
    </source>
</evidence>
<dbReference type="InterPro" id="IPR042201">
    <property type="entry name" value="FH2_Formin_sf"/>
</dbReference>
<feature type="compositionally biased region" description="Pro residues" evidence="4">
    <location>
        <begin position="1180"/>
        <end position="1189"/>
    </location>
</feature>
<dbReference type="Pfam" id="PF02181">
    <property type="entry name" value="FH2"/>
    <property type="match status" value="1"/>
</dbReference>
<evidence type="ECO:0000313" key="7">
    <source>
        <dbReference type="EMBL" id="CAD6267291.1"/>
    </source>
</evidence>
<feature type="region of interest" description="Disordered" evidence="4">
    <location>
        <begin position="1157"/>
        <end position="1261"/>
    </location>
</feature>
<dbReference type="SUPFAM" id="SSF101447">
    <property type="entry name" value="Formin homology 2 domain (FH2 domain)"/>
    <property type="match status" value="1"/>
</dbReference>
<dbReference type="SUPFAM" id="SSF49562">
    <property type="entry name" value="C2 domain (Calcium/lipid-binding domain, CaLB)"/>
    <property type="match status" value="1"/>
</dbReference>
<name>A0A811RB93_9POAL</name>
<dbReference type="Gene3D" id="1.20.58.2220">
    <property type="entry name" value="Formin, FH2 domain"/>
    <property type="match status" value="1"/>
</dbReference>
<feature type="compositionally biased region" description="Low complexity" evidence="4">
    <location>
        <begin position="1193"/>
        <end position="1202"/>
    </location>
</feature>
<keyword evidence="2" id="KW-0904">Protein phosphatase</keyword>
<accession>A0A811RB93</accession>
<feature type="compositionally biased region" description="Pro residues" evidence="4">
    <location>
        <begin position="987"/>
        <end position="1003"/>
    </location>
</feature>
<dbReference type="SMART" id="SM00498">
    <property type="entry name" value="FH2"/>
    <property type="match status" value="1"/>
</dbReference>
<dbReference type="Pfam" id="PF10409">
    <property type="entry name" value="PTEN_C2"/>
    <property type="match status" value="1"/>
</dbReference>
<dbReference type="OrthoDB" id="1668162at2759"/>
<evidence type="ECO:0000256" key="2">
    <source>
        <dbReference type="ARBA" id="ARBA00022912"/>
    </source>
</evidence>
<dbReference type="InterPro" id="IPR029021">
    <property type="entry name" value="Prot-tyrosine_phosphatase-like"/>
</dbReference>
<evidence type="ECO:0000256" key="4">
    <source>
        <dbReference type="SAM" id="MobiDB-lite"/>
    </source>
</evidence>
<dbReference type="PANTHER" id="PTHR45733:SF9">
    <property type="entry name" value="FORMIN-LIKE PROTEIN 12"/>
    <property type="match status" value="1"/>
</dbReference>
<comment type="caution">
    <text evidence="7">The sequence shown here is derived from an EMBL/GenBank/DDBJ whole genome shotgun (WGS) entry which is preliminary data.</text>
</comment>
<evidence type="ECO:0000256" key="1">
    <source>
        <dbReference type="ARBA" id="ARBA00006468"/>
    </source>
</evidence>
<feature type="compositionally biased region" description="Pro residues" evidence="4">
    <location>
        <begin position="1511"/>
        <end position="1580"/>
    </location>
</feature>
<keyword evidence="2" id="KW-0378">Hydrolase</keyword>
<dbReference type="SMART" id="SM01326">
    <property type="entry name" value="PTEN_C2"/>
    <property type="match status" value="1"/>
</dbReference>
<keyword evidence="8" id="KW-1185">Reference proteome</keyword>
<dbReference type="EMBL" id="CAJGYO010000014">
    <property type="protein sequence ID" value="CAD6267291.1"/>
    <property type="molecule type" value="Genomic_DNA"/>
</dbReference>
<dbReference type="InterPro" id="IPR035892">
    <property type="entry name" value="C2_domain_sf"/>
</dbReference>
<feature type="region of interest" description="Disordered" evidence="4">
    <location>
        <begin position="2086"/>
        <end position="2125"/>
    </location>
</feature>
<gene>
    <name evidence="7" type="ORF">NCGR_LOCUS50596</name>
</gene>
<dbReference type="InterPro" id="IPR051144">
    <property type="entry name" value="Formin_homology_domain"/>
</dbReference>
<feature type="region of interest" description="Disordered" evidence="4">
    <location>
        <begin position="977"/>
        <end position="1007"/>
    </location>
</feature>
<dbReference type="Gene3D" id="3.90.190.10">
    <property type="entry name" value="Protein tyrosine phosphatase superfamily"/>
    <property type="match status" value="1"/>
</dbReference>
<evidence type="ECO:0000256" key="3">
    <source>
        <dbReference type="RuleBase" id="RU361260"/>
    </source>
</evidence>
<feature type="compositionally biased region" description="Polar residues" evidence="4">
    <location>
        <begin position="2108"/>
        <end position="2125"/>
    </location>
</feature>
<feature type="domain" description="C2 tensin-type" evidence="5">
    <location>
        <begin position="199"/>
        <end position="337"/>
    </location>
</feature>
<feature type="compositionally biased region" description="Pro residues" evidence="4">
    <location>
        <begin position="1482"/>
        <end position="1502"/>
    </location>
</feature>
<dbReference type="PANTHER" id="PTHR45733">
    <property type="entry name" value="FORMIN-J"/>
    <property type="match status" value="1"/>
</dbReference>
<dbReference type="GO" id="GO:0004721">
    <property type="term" value="F:phosphoprotein phosphatase activity"/>
    <property type="evidence" value="ECO:0007669"/>
    <property type="project" value="UniProtKB-KW"/>
</dbReference>
<comment type="similarity">
    <text evidence="1">Belongs to the formin-like family. Class-II subfamily.</text>
</comment>
<dbReference type="PROSITE" id="PS51444">
    <property type="entry name" value="FH2"/>
    <property type="match status" value="1"/>
</dbReference>
<evidence type="ECO:0000259" key="5">
    <source>
        <dbReference type="PROSITE" id="PS51182"/>
    </source>
</evidence>
<dbReference type="InterPro" id="IPR014020">
    <property type="entry name" value="Tensin_C2-dom"/>
</dbReference>
<feature type="compositionally biased region" description="Pro residues" evidence="4">
    <location>
        <begin position="1452"/>
        <end position="1463"/>
    </location>
</feature>
<feature type="region of interest" description="Disordered" evidence="4">
    <location>
        <begin position="1417"/>
        <end position="1654"/>
    </location>
</feature>
<dbReference type="PROSITE" id="PS51182">
    <property type="entry name" value="C2_TENSIN"/>
    <property type="match status" value="1"/>
</dbReference>
<feature type="region of interest" description="Disordered" evidence="4">
    <location>
        <begin position="745"/>
        <end position="788"/>
    </location>
</feature>
<reference evidence="7" key="1">
    <citation type="submission" date="2020-10" db="EMBL/GenBank/DDBJ databases">
        <authorList>
            <person name="Han B."/>
            <person name="Lu T."/>
            <person name="Zhao Q."/>
            <person name="Huang X."/>
            <person name="Zhao Y."/>
        </authorList>
    </citation>
    <scope>NUCLEOTIDE SEQUENCE</scope>
</reference>
<feature type="compositionally biased region" description="Basic and acidic residues" evidence="4">
    <location>
        <begin position="2086"/>
        <end position="2106"/>
    </location>
</feature>
<dbReference type="Gene3D" id="2.60.40.1110">
    <property type="match status" value="1"/>
</dbReference>